<evidence type="ECO:0000256" key="1">
    <source>
        <dbReference type="SAM" id="MobiDB-lite"/>
    </source>
</evidence>
<comment type="caution">
    <text evidence="2">The sequence shown here is derived from an EMBL/GenBank/DDBJ whole genome shotgun (WGS) entry which is preliminary data.</text>
</comment>
<feature type="region of interest" description="Disordered" evidence="1">
    <location>
        <begin position="278"/>
        <end position="333"/>
    </location>
</feature>
<gene>
    <name evidence="2" type="ORF">VFPFJ_05995</name>
</gene>
<evidence type="ECO:0000313" key="2">
    <source>
        <dbReference type="EMBL" id="OAQ89581.1"/>
    </source>
</evidence>
<organism evidence="2 3">
    <name type="scientific">Purpureocillium lilacinum</name>
    <name type="common">Paecilomyces lilacinus</name>
    <dbReference type="NCBI Taxonomy" id="33203"/>
    <lineage>
        <taxon>Eukaryota</taxon>
        <taxon>Fungi</taxon>
        <taxon>Dikarya</taxon>
        <taxon>Ascomycota</taxon>
        <taxon>Pezizomycotina</taxon>
        <taxon>Sordariomycetes</taxon>
        <taxon>Hypocreomycetidae</taxon>
        <taxon>Hypocreales</taxon>
        <taxon>Ophiocordycipitaceae</taxon>
        <taxon>Purpureocillium</taxon>
    </lineage>
</organism>
<sequence>MLQGGQGTRYDVWATGLSDSDMARGEAKNDGEKTVRRHWYEVRSSWFFESRCVRNSTGIKWQARAGTGVVPTSPWSRTPQAPEKPQLLPLLLPAKLCQNSAPPTSTMLPRRSTPAPSAAPWVLDGARAFRSQPSGGHWASVRSTNGTQDGVTPTPVGRFDSDRLARPSAPPTANGRPVSQLRGCCWVASWPCGRWALAVNITGTQSCNGTSAGPVFPRPLGECLVQATIDRLGPRALAGPARTNRTQFGKLLCRGAVVTNVHQMPLLSGGNHLANRTGCADDADGHRPPVLPRSGCAAPTPGTLPPGAAPKTTAARSGLPEGQPGLDGTGLRL</sequence>
<dbReference type="AlphaFoldDB" id="A0A179HJ19"/>
<feature type="compositionally biased region" description="Polar residues" evidence="1">
    <location>
        <begin position="141"/>
        <end position="151"/>
    </location>
</feature>
<feature type="region of interest" description="Disordered" evidence="1">
    <location>
        <begin position="133"/>
        <end position="174"/>
    </location>
</feature>
<accession>A0A179HJ19</accession>
<evidence type="ECO:0000313" key="3">
    <source>
        <dbReference type="Proteomes" id="UP000078340"/>
    </source>
</evidence>
<proteinExistence type="predicted"/>
<dbReference type="EMBL" id="LSBI01000005">
    <property type="protein sequence ID" value="OAQ89581.1"/>
    <property type="molecule type" value="Genomic_DNA"/>
</dbReference>
<dbReference type="Proteomes" id="UP000078340">
    <property type="component" value="Unassembled WGS sequence"/>
</dbReference>
<name>A0A179HJ19_PURLI</name>
<protein>
    <submittedName>
        <fullName evidence="2">Uncharacterized protein</fullName>
    </submittedName>
</protein>
<reference evidence="2 3" key="1">
    <citation type="submission" date="2016-02" db="EMBL/GenBank/DDBJ databases">
        <title>Biosynthesis of antibiotic leucinostatins and their inhibition on Phytophthora in bio-control Purpureocillium lilacinum.</title>
        <authorList>
            <person name="Wang G."/>
            <person name="Liu Z."/>
            <person name="Lin R."/>
            <person name="Li E."/>
            <person name="Mao Z."/>
            <person name="Ling J."/>
            <person name="Yin W."/>
            <person name="Xie B."/>
        </authorList>
    </citation>
    <scope>NUCLEOTIDE SEQUENCE [LARGE SCALE GENOMIC DNA]</scope>
    <source>
        <strain evidence="2">PLFJ-1</strain>
    </source>
</reference>